<sequence>SLIKKYKLEKEYNIGKYADEIILNYVEYHKKKNNKVVVCTNDKELKNKLIERGIPVLVVKQKKYFELQGYL</sequence>
<feature type="domain" description="VapC9 PIN-like" evidence="1">
    <location>
        <begin position="15"/>
        <end position="62"/>
    </location>
</feature>
<dbReference type="AlphaFoldDB" id="A0A832YSN4"/>
<evidence type="ECO:0000313" key="2">
    <source>
        <dbReference type="EMBL" id="HIP16823.1"/>
    </source>
</evidence>
<dbReference type="InterPro" id="IPR041120">
    <property type="entry name" value="PIN_9"/>
</dbReference>
<evidence type="ECO:0000313" key="3">
    <source>
        <dbReference type="Proteomes" id="UP000605144"/>
    </source>
</evidence>
<dbReference type="SUPFAM" id="SSF88723">
    <property type="entry name" value="PIN domain-like"/>
    <property type="match status" value="1"/>
</dbReference>
<reference evidence="2" key="1">
    <citation type="journal article" date="2020" name="ISME J.">
        <title>Gammaproteobacteria mediating utilization of methyl-, sulfur- and petroleum organic compounds in deep ocean hydrothermal plumes.</title>
        <authorList>
            <person name="Zhou Z."/>
            <person name="Liu Y."/>
            <person name="Pan J."/>
            <person name="Cron B.R."/>
            <person name="Toner B.M."/>
            <person name="Anantharaman K."/>
            <person name="Breier J.A."/>
            <person name="Dick G.J."/>
            <person name="Li M."/>
        </authorList>
    </citation>
    <scope>NUCLEOTIDE SEQUENCE</scope>
    <source>
        <strain evidence="2">SZUA-1385</strain>
    </source>
</reference>
<feature type="non-terminal residue" evidence="2">
    <location>
        <position position="1"/>
    </location>
</feature>
<proteinExistence type="predicted"/>
<organism evidence="2 3">
    <name type="scientific">Methanothermococcus okinawensis</name>
    <dbReference type="NCBI Taxonomy" id="155863"/>
    <lineage>
        <taxon>Archaea</taxon>
        <taxon>Methanobacteriati</taxon>
        <taxon>Methanobacteriota</taxon>
        <taxon>Methanomada group</taxon>
        <taxon>Methanococci</taxon>
        <taxon>Methanococcales</taxon>
        <taxon>Methanococcaceae</taxon>
        <taxon>Methanothermococcus</taxon>
    </lineage>
</organism>
<accession>A0A832YSN4</accession>
<evidence type="ECO:0000259" key="1">
    <source>
        <dbReference type="Pfam" id="PF18477"/>
    </source>
</evidence>
<comment type="caution">
    <text evidence="2">The sequence shown here is derived from an EMBL/GenBank/DDBJ whole genome shotgun (WGS) entry which is preliminary data.</text>
</comment>
<protein>
    <submittedName>
        <fullName evidence="2">Ribonuclease VapC</fullName>
    </submittedName>
</protein>
<gene>
    <name evidence="2" type="ORF">EYG76_00770</name>
</gene>
<dbReference type="Gene3D" id="3.40.50.1010">
    <property type="entry name" value="5'-nuclease"/>
    <property type="match status" value="1"/>
</dbReference>
<dbReference type="EMBL" id="DQSV01000013">
    <property type="protein sequence ID" value="HIP16823.1"/>
    <property type="molecule type" value="Genomic_DNA"/>
</dbReference>
<dbReference type="InterPro" id="IPR029060">
    <property type="entry name" value="PIN-like_dom_sf"/>
</dbReference>
<name>A0A832YSN4_9EURY</name>
<dbReference type="Proteomes" id="UP000605144">
    <property type="component" value="Unassembled WGS sequence"/>
</dbReference>
<dbReference type="Pfam" id="PF18477">
    <property type="entry name" value="PIN_9"/>
    <property type="match status" value="1"/>
</dbReference>